<gene>
    <name evidence="1" type="ORF">ABOZ73_00630</name>
</gene>
<dbReference type="Gene3D" id="1.10.1740.10">
    <property type="match status" value="1"/>
</dbReference>
<dbReference type="RefSeq" id="WP_369059887.1">
    <property type="nucleotide sequence ID" value="NZ_CP158375.1"/>
</dbReference>
<evidence type="ECO:0008006" key="2">
    <source>
        <dbReference type="Google" id="ProtNLM"/>
    </source>
</evidence>
<accession>A0AB39KSU9</accession>
<reference evidence="1" key="1">
    <citation type="submission" date="2024-06" db="EMBL/GenBank/DDBJ databases">
        <title>Caulobacter inopinatus, sp. nov.</title>
        <authorList>
            <person name="Donachie S.P."/>
        </authorList>
    </citation>
    <scope>NUCLEOTIDE SEQUENCE</scope>
    <source>
        <strain evidence="1">73W</strain>
    </source>
</reference>
<protein>
    <recommendedName>
        <fullName evidence="2">RNA polymerase subunit sigma</fullName>
    </recommendedName>
</protein>
<organism evidence="1">
    <name type="scientific">Caulobacter sp. 73W</name>
    <dbReference type="NCBI Taxonomy" id="3161137"/>
    <lineage>
        <taxon>Bacteria</taxon>
        <taxon>Pseudomonadati</taxon>
        <taxon>Pseudomonadota</taxon>
        <taxon>Alphaproteobacteria</taxon>
        <taxon>Caulobacterales</taxon>
        <taxon>Caulobacteraceae</taxon>
        <taxon>Caulobacter</taxon>
    </lineage>
</organism>
<dbReference type="InterPro" id="IPR013325">
    <property type="entry name" value="RNA_pol_sigma_r2"/>
</dbReference>
<dbReference type="GO" id="GO:0006352">
    <property type="term" value="P:DNA-templated transcription initiation"/>
    <property type="evidence" value="ECO:0007669"/>
    <property type="project" value="InterPro"/>
</dbReference>
<proteinExistence type="predicted"/>
<name>A0AB39KSU9_9CAUL</name>
<sequence length="98" mass="11487">MQALMVESLRGDPGSYRQQLSLLSDRLRRYFVRCLGEAAHEVEPLVQETLIDINARRATYDRRQQLTVWVHAIAYHKLMKHRRRSGRVLPPADDLSLF</sequence>
<dbReference type="EMBL" id="CP158375">
    <property type="protein sequence ID" value="XDO96970.1"/>
    <property type="molecule type" value="Genomic_DNA"/>
</dbReference>
<dbReference type="AlphaFoldDB" id="A0AB39KSU9"/>
<dbReference type="GO" id="GO:0003700">
    <property type="term" value="F:DNA-binding transcription factor activity"/>
    <property type="evidence" value="ECO:0007669"/>
    <property type="project" value="InterPro"/>
</dbReference>
<evidence type="ECO:0000313" key="1">
    <source>
        <dbReference type="EMBL" id="XDO96970.1"/>
    </source>
</evidence>
<dbReference type="SUPFAM" id="SSF88946">
    <property type="entry name" value="Sigma2 domain of RNA polymerase sigma factors"/>
    <property type="match status" value="1"/>
</dbReference>